<keyword evidence="1" id="KW-0496">Mitochondrion</keyword>
<evidence type="ECO:0000313" key="1">
    <source>
        <dbReference type="EMBL" id="ART30745.1"/>
    </source>
</evidence>
<accession>A0A1Y0AZY9</accession>
<gene>
    <name evidence="1" type="ORF">AEK19_MT0488</name>
</gene>
<protein>
    <submittedName>
        <fullName evidence="1">Uncharacterized protein</fullName>
    </submittedName>
</protein>
<reference evidence="1" key="1">
    <citation type="submission" date="2017-03" db="EMBL/GenBank/DDBJ databases">
        <title>The mitochondrial genome of the carnivorous plant Utricularia reniformis (Lentibulariaceae): structure, comparative analysis and evolutionary landmarks.</title>
        <authorList>
            <person name="Silva S.R."/>
            <person name="Alvarenga D.O."/>
            <person name="Michael T.P."/>
            <person name="Miranda V.F.O."/>
            <person name="Varani A.M."/>
        </authorList>
    </citation>
    <scope>NUCLEOTIDE SEQUENCE</scope>
</reference>
<dbReference type="AlphaFoldDB" id="A0A1Y0AZY9"/>
<proteinExistence type="predicted"/>
<dbReference type="EMBL" id="KY774314">
    <property type="protein sequence ID" value="ART30745.1"/>
    <property type="molecule type" value="Genomic_DNA"/>
</dbReference>
<organism evidence="1">
    <name type="scientific">Utricularia reniformis</name>
    <dbReference type="NCBI Taxonomy" id="192314"/>
    <lineage>
        <taxon>Eukaryota</taxon>
        <taxon>Viridiplantae</taxon>
        <taxon>Streptophyta</taxon>
        <taxon>Embryophyta</taxon>
        <taxon>Tracheophyta</taxon>
        <taxon>Spermatophyta</taxon>
        <taxon>Magnoliopsida</taxon>
        <taxon>eudicotyledons</taxon>
        <taxon>Gunneridae</taxon>
        <taxon>Pentapetalae</taxon>
        <taxon>asterids</taxon>
        <taxon>lamiids</taxon>
        <taxon>Lamiales</taxon>
        <taxon>Lentibulariaceae</taxon>
        <taxon>Utricularia</taxon>
    </lineage>
</organism>
<sequence length="53" mass="6052">MDAIQFSSAWEEGEVKTAGYRESNWKRTKVAVIDPSTCNIVKVLRVLILRLTQ</sequence>
<name>A0A1Y0AZY9_9LAMI</name>
<geneLocation type="mitochondrion" evidence="1"/>